<evidence type="ECO:0000256" key="5">
    <source>
        <dbReference type="ARBA" id="ARBA00023027"/>
    </source>
</evidence>
<dbReference type="InterPro" id="IPR036188">
    <property type="entry name" value="FAD/NAD-bd_sf"/>
</dbReference>
<dbReference type="InterPro" id="IPR052206">
    <property type="entry name" value="Retinol_saturase"/>
</dbReference>
<dbReference type="Gene3D" id="3.50.50.60">
    <property type="entry name" value="FAD/NAD(P)-binding domain"/>
    <property type="match status" value="2"/>
</dbReference>
<keyword evidence="8" id="KW-1185">Reference proteome</keyword>
<dbReference type="EMBL" id="JAUGQQ010000007">
    <property type="protein sequence ID" value="MDN3724923.1"/>
    <property type="molecule type" value="Genomic_DNA"/>
</dbReference>
<organism evidence="7 8">
    <name type="scientific">Aequorivita aurantiaca</name>
    <dbReference type="NCBI Taxonomy" id="3053356"/>
    <lineage>
        <taxon>Bacteria</taxon>
        <taxon>Pseudomonadati</taxon>
        <taxon>Bacteroidota</taxon>
        <taxon>Flavobacteriia</taxon>
        <taxon>Flavobacteriales</taxon>
        <taxon>Flavobacteriaceae</taxon>
        <taxon>Aequorivita</taxon>
    </lineage>
</organism>
<accession>A0ABT8DHW9</accession>
<dbReference type="PANTHER" id="PTHR46091:SF3">
    <property type="entry name" value="AMINE OXIDASE DOMAIN-CONTAINING PROTEIN"/>
    <property type="match status" value="1"/>
</dbReference>
<gene>
    <name evidence="7" type="ORF">QRD02_11055</name>
</gene>
<proteinExistence type="predicted"/>
<evidence type="ECO:0000256" key="4">
    <source>
        <dbReference type="ARBA" id="ARBA00022857"/>
    </source>
</evidence>
<keyword evidence="6" id="KW-1133">Transmembrane helix</keyword>
<name>A0ABT8DHW9_9FLAO</name>
<evidence type="ECO:0000313" key="8">
    <source>
        <dbReference type="Proteomes" id="UP001244787"/>
    </source>
</evidence>
<dbReference type="Pfam" id="PF13450">
    <property type="entry name" value="NAD_binding_8"/>
    <property type="match status" value="1"/>
</dbReference>
<keyword evidence="2" id="KW-0732">Signal</keyword>
<comment type="caution">
    <text evidence="7">The sequence shown here is derived from an EMBL/GenBank/DDBJ whole genome shotgun (WGS) entry which is preliminary data.</text>
</comment>
<keyword evidence="6" id="KW-0812">Transmembrane</keyword>
<feature type="transmembrane region" description="Helical" evidence="6">
    <location>
        <begin position="496"/>
        <end position="518"/>
    </location>
</feature>
<dbReference type="SUPFAM" id="SSF51905">
    <property type="entry name" value="FAD/NAD(P)-binding domain"/>
    <property type="match status" value="1"/>
</dbReference>
<keyword evidence="1" id="KW-0285">Flavoprotein</keyword>
<sequence length="530" mass="59783">MVSKLYQTYKPNLDFSGLDHIVVGSGMGGLTVATWLAKAGKKVAIFERHYVPGGFTHSFKRKDGFQWDVGVHYVGNMAEGSSLRSFFDFLTNGKLEWESMGEIYDVANIGGTEYVFKAGKENFRKQMIAYFPEEENAIHTYLKLIEKTNKRANAFFLEKVFETWLSKVFGWILRDRYSKYSQRTTWEVLQEITKNERLIAVLCAQCGNYGLSPNNSSFGAHAMVIGHFLEGGYYPVGGADQICEKTLEVFTANGGKVFINADVTEIVTENNCVKGIKLGEKFIPCKNVISNIGVNNTFNYLLSEEDRKTCKFSLKNVQPASAHICLYLGLNKSSEALNLPKHNLWYYKYHGIDKIFDEATLENAPGNFAYISFPSAKDPNWEIKNPGTATIQAISVGNMDWFEAYKNSKWMKRGIEYVQLKKNFETEMLKILYEFYPQIEGTIIASEVSTPLSTENFTNYKSGEIYGLAHSPERFALSFLRPKTKIKGLYLAGQDITLVGVAGAMLSGLLCATAILKFNSWKIFKQIRGN</sequence>
<keyword evidence="3" id="KW-0274">FAD</keyword>
<evidence type="ECO:0000256" key="1">
    <source>
        <dbReference type="ARBA" id="ARBA00022630"/>
    </source>
</evidence>
<evidence type="ECO:0000256" key="3">
    <source>
        <dbReference type="ARBA" id="ARBA00022827"/>
    </source>
</evidence>
<keyword evidence="5" id="KW-0520">NAD</keyword>
<dbReference type="PANTHER" id="PTHR46091">
    <property type="entry name" value="BLR7054 PROTEIN"/>
    <property type="match status" value="1"/>
</dbReference>
<dbReference type="Proteomes" id="UP001244787">
    <property type="component" value="Unassembled WGS sequence"/>
</dbReference>
<keyword evidence="4" id="KW-0521">NADP</keyword>
<reference evidence="7 8" key="1">
    <citation type="submission" date="2023-06" db="EMBL/GenBank/DDBJ databases">
        <authorList>
            <person name="Ye Y.-Q."/>
            <person name="Du Z.-J."/>
        </authorList>
    </citation>
    <scope>NUCLEOTIDE SEQUENCE [LARGE SCALE GENOMIC DNA]</scope>
    <source>
        <strain evidence="7 8">SDUM287046</strain>
    </source>
</reference>
<protein>
    <submittedName>
        <fullName evidence="7">NAD(P)/FAD-dependent oxidoreductase</fullName>
    </submittedName>
</protein>
<evidence type="ECO:0000256" key="6">
    <source>
        <dbReference type="SAM" id="Phobius"/>
    </source>
</evidence>
<evidence type="ECO:0000313" key="7">
    <source>
        <dbReference type="EMBL" id="MDN3724923.1"/>
    </source>
</evidence>
<evidence type="ECO:0000256" key="2">
    <source>
        <dbReference type="ARBA" id="ARBA00022729"/>
    </source>
</evidence>
<dbReference type="RefSeq" id="WP_290255013.1">
    <property type="nucleotide sequence ID" value="NZ_JAUGQQ010000007.1"/>
</dbReference>
<keyword evidence="6" id="KW-0472">Membrane</keyword>